<evidence type="ECO:0000313" key="1">
    <source>
        <dbReference type="EMBL" id="KAK6741365.1"/>
    </source>
</evidence>
<reference evidence="1 2" key="1">
    <citation type="submission" date="2023-08" db="EMBL/GenBank/DDBJ databases">
        <title>A Necator americanus chromosomal reference genome.</title>
        <authorList>
            <person name="Ilik V."/>
            <person name="Petrzelkova K.J."/>
            <person name="Pardy F."/>
            <person name="Fuh T."/>
            <person name="Niatou-Singa F.S."/>
            <person name="Gouil Q."/>
            <person name="Baker L."/>
            <person name="Ritchie M.E."/>
            <person name="Jex A.R."/>
            <person name="Gazzola D."/>
            <person name="Li H."/>
            <person name="Toshio Fujiwara R."/>
            <person name="Zhan B."/>
            <person name="Aroian R.V."/>
            <person name="Pafco B."/>
            <person name="Schwarz E.M."/>
        </authorList>
    </citation>
    <scope>NUCLEOTIDE SEQUENCE [LARGE SCALE GENOMIC DNA]</scope>
    <source>
        <strain evidence="1 2">Aroian</strain>
        <tissue evidence="1">Whole animal</tissue>
    </source>
</reference>
<protein>
    <submittedName>
        <fullName evidence="1">Uncharacterized protein</fullName>
    </submittedName>
</protein>
<sequence length="97" mass="11462">MLKNPLELSLQAPPADHLVQRLLRSLLGLKWKRSLGQKRKLRTEVVKEDLNTLGGDRQFRRDVKFRRIWNIDEWIDPVQALAEDQEGWGDLCEVKRM</sequence>
<evidence type="ECO:0000313" key="2">
    <source>
        <dbReference type="Proteomes" id="UP001303046"/>
    </source>
</evidence>
<comment type="caution">
    <text evidence="1">The sequence shown here is derived from an EMBL/GenBank/DDBJ whole genome shotgun (WGS) entry which is preliminary data.</text>
</comment>
<dbReference type="Proteomes" id="UP001303046">
    <property type="component" value="Unassembled WGS sequence"/>
</dbReference>
<dbReference type="EMBL" id="JAVFWL010000003">
    <property type="protein sequence ID" value="KAK6741365.1"/>
    <property type="molecule type" value="Genomic_DNA"/>
</dbReference>
<keyword evidence="2" id="KW-1185">Reference proteome</keyword>
<proteinExistence type="predicted"/>
<organism evidence="1 2">
    <name type="scientific">Necator americanus</name>
    <name type="common">Human hookworm</name>
    <dbReference type="NCBI Taxonomy" id="51031"/>
    <lineage>
        <taxon>Eukaryota</taxon>
        <taxon>Metazoa</taxon>
        <taxon>Ecdysozoa</taxon>
        <taxon>Nematoda</taxon>
        <taxon>Chromadorea</taxon>
        <taxon>Rhabditida</taxon>
        <taxon>Rhabditina</taxon>
        <taxon>Rhabditomorpha</taxon>
        <taxon>Strongyloidea</taxon>
        <taxon>Ancylostomatidae</taxon>
        <taxon>Bunostominae</taxon>
        <taxon>Necator</taxon>
    </lineage>
</organism>
<gene>
    <name evidence="1" type="primary">Necator_chrIII.g10062</name>
    <name evidence="1" type="ORF">RB195_009297</name>
</gene>
<accession>A0ABR1CTD6</accession>
<name>A0ABR1CTD6_NECAM</name>